<proteinExistence type="inferred from homology"/>
<evidence type="ECO:0000256" key="6">
    <source>
        <dbReference type="ARBA" id="ARBA00023004"/>
    </source>
</evidence>
<dbReference type="InterPro" id="IPR036396">
    <property type="entry name" value="Cyt_P450_sf"/>
</dbReference>
<name>A0A5A7R326_STRAF</name>
<dbReference type="EMBL" id="BKCP01009403">
    <property type="protein sequence ID" value="GER50721.1"/>
    <property type="molecule type" value="Genomic_DNA"/>
</dbReference>
<dbReference type="PRINTS" id="PR00385">
    <property type="entry name" value="P450"/>
</dbReference>
<keyword evidence="5 8" id="KW-0560">Oxidoreductase</keyword>
<dbReference type="PANTHER" id="PTHR24286:SF209">
    <property type="entry name" value="BETA-AMYRIN 28-OXIDASE-LIKE"/>
    <property type="match status" value="1"/>
</dbReference>
<accession>A0A5A7R326</accession>
<keyword evidence="7 8" id="KW-0349">Heme</keyword>
<dbReference type="InterPro" id="IPR017972">
    <property type="entry name" value="Cyt_P450_CS"/>
</dbReference>
<evidence type="ECO:0000256" key="3">
    <source>
        <dbReference type="ARBA" id="ARBA00022723"/>
    </source>
</evidence>
<dbReference type="InterPro" id="IPR001128">
    <property type="entry name" value="Cyt_P450"/>
</dbReference>
<feature type="transmembrane region" description="Helical" evidence="9">
    <location>
        <begin position="45"/>
        <end position="63"/>
    </location>
</feature>
<dbReference type="Pfam" id="PF00067">
    <property type="entry name" value="p450"/>
    <property type="match status" value="2"/>
</dbReference>
<keyword evidence="2 9" id="KW-0812">Transmembrane</keyword>
<sequence length="498" mass="57034">MVMKHVLFPINDILCFLELEPYNNPPTLGSNSCTNQMNIMEYSHINTSFLFLALLFVITIILFKTKKGVINLPPGSFGWPFIGETLEFLDSLRQGSTEKFIKERTEKYSSQVFKTSLLGEPMAVLSGTAGNKFLFSNENKMVTLWWPASVRKLLGKCLTTTGREQGMHMRKTLSYFVSPDAFSKLYIRTMDLVSRQHLDAQWQGKEELKVFPAMKQYTFELACRLFMSIHDPSTIEKLAALFRVFLGGVISIPLDFPGTKFYYAKKATVAIKKELKIIIRQRSKDLEQKTASPSQDLLSHLLVTPDESGKFMSESVIVNNILMLLFAGHDTSSCLLTMLIKVLAQHPQVYEEVLREQNEIVASKDPGEFLQWEDIQKMKYSWNVVCETTRLWPPITGGFREALVDINYEDSSLFRDEKKFDPTRFDNCSAIPYSFVPFGGGPRMCLGKEFARLEILTFLHNLIPRFRWDILIPEERIICDPIPTPEKGLPVRICSHQQ</sequence>
<evidence type="ECO:0000256" key="9">
    <source>
        <dbReference type="SAM" id="Phobius"/>
    </source>
</evidence>
<evidence type="ECO:0000256" key="7">
    <source>
        <dbReference type="PIRSR" id="PIRSR602401-1"/>
    </source>
</evidence>
<comment type="similarity">
    <text evidence="8">Belongs to the cytochrome P450 family.</text>
</comment>
<keyword evidence="3 7" id="KW-0479">Metal-binding</keyword>
<gene>
    <name evidence="10" type="ORF">STAS_28044</name>
</gene>
<dbReference type="GO" id="GO:0005506">
    <property type="term" value="F:iron ion binding"/>
    <property type="evidence" value="ECO:0007669"/>
    <property type="project" value="InterPro"/>
</dbReference>
<dbReference type="CDD" id="cd11043">
    <property type="entry name" value="CYP90-like"/>
    <property type="match status" value="1"/>
</dbReference>
<protein>
    <submittedName>
        <fullName evidence="10">Cytochrome P450</fullName>
    </submittedName>
</protein>
<comment type="cofactor">
    <cofactor evidence="7">
        <name>heme</name>
        <dbReference type="ChEBI" id="CHEBI:30413"/>
    </cofactor>
</comment>
<dbReference type="InterPro" id="IPR002401">
    <property type="entry name" value="Cyt_P450_E_grp-I"/>
</dbReference>
<dbReference type="SUPFAM" id="SSF48264">
    <property type="entry name" value="Cytochrome P450"/>
    <property type="match status" value="1"/>
</dbReference>
<evidence type="ECO:0000256" key="5">
    <source>
        <dbReference type="ARBA" id="ARBA00023002"/>
    </source>
</evidence>
<keyword evidence="6 7" id="KW-0408">Iron</keyword>
<dbReference type="PANTHER" id="PTHR24286">
    <property type="entry name" value="CYTOCHROME P450 26"/>
    <property type="match status" value="1"/>
</dbReference>
<comment type="caution">
    <text evidence="10">The sequence shown here is derived from an EMBL/GenBank/DDBJ whole genome shotgun (WGS) entry which is preliminary data.</text>
</comment>
<keyword evidence="11" id="KW-1185">Reference proteome</keyword>
<dbReference type="Gene3D" id="1.10.630.10">
    <property type="entry name" value="Cytochrome P450"/>
    <property type="match status" value="1"/>
</dbReference>
<evidence type="ECO:0000313" key="10">
    <source>
        <dbReference type="EMBL" id="GER50721.1"/>
    </source>
</evidence>
<dbReference type="GO" id="GO:0020037">
    <property type="term" value="F:heme binding"/>
    <property type="evidence" value="ECO:0007669"/>
    <property type="project" value="InterPro"/>
</dbReference>
<dbReference type="Proteomes" id="UP000325081">
    <property type="component" value="Unassembled WGS sequence"/>
</dbReference>
<dbReference type="GO" id="GO:0004497">
    <property type="term" value="F:monooxygenase activity"/>
    <property type="evidence" value="ECO:0007669"/>
    <property type="project" value="UniProtKB-KW"/>
</dbReference>
<dbReference type="PROSITE" id="PS00086">
    <property type="entry name" value="CYTOCHROME_P450"/>
    <property type="match status" value="1"/>
</dbReference>
<keyword evidence="9" id="KW-0472">Membrane</keyword>
<keyword evidence="4 9" id="KW-1133">Transmembrane helix</keyword>
<dbReference type="GO" id="GO:0016125">
    <property type="term" value="P:sterol metabolic process"/>
    <property type="evidence" value="ECO:0007669"/>
    <property type="project" value="TreeGrafter"/>
</dbReference>
<evidence type="ECO:0000256" key="1">
    <source>
        <dbReference type="ARBA" id="ARBA00004167"/>
    </source>
</evidence>
<evidence type="ECO:0000256" key="2">
    <source>
        <dbReference type="ARBA" id="ARBA00022692"/>
    </source>
</evidence>
<feature type="binding site" description="axial binding residue" evidence="7">
    <location>
        <position position="445"/>
    </location>
    <ligand>
        <name>heme</name>
        <dbReference type="ChEBI" id="CHEBI:30413"/>
    </ligand>
    <ligandPart>
        <name>Fe</name>
        <dbReference type="ChEBI" id="CHEBI:18248"/>
    </ligandPart>
</feature>
<evidence type="ECO:0000256" key="8">
    <source>
        <dbReference type="RuleBase" id="RU000461"/>
    </source>
</evidence>
<dbReference type="GO" id="GO:0016705">
    <property type="term" value="F:oxidoreductase activity, acting on paired donors, with incorporation or reduction of molecular oxygen"/>
    <property type="evidence" value="ECO:0007669"/>
    <property type="project" value="InterPro"/>
</dbReference>
<keyword evidence="8" id="KW-0503">Monooxygenase</keyword>
<dbReference type="AlphaFoldDB" id="A0A5A7R326"/>
<organism evidence="10 11">
    <name type="scientific">Striga asiatica</name>
    <name type="common">Asiatic witchweed</name>
    <name type="synonym">Buchnera asiatica</name>
    <dbReference type="NCBI Taxonomy" id="4170"/>
    <lineage>
        <taxon>Eukaryota</taxon>
        <taxon>Viridiplantae</taxon>
        <taxon>Streptophyta</taxon>
        <taxon>Embryophyta</taxon>
        <taxon>Tracheophyta</taxon>
        <taxon>Spermatophyta</taxon>
        <taxon>Magnoliopsida</taxon>
        <taxon>eudicotyledons</taxon>
        <taxon>Gunneridae</taxon>
        <taxon>Pentapetalae</taxon>
        <taxon>asterids</taxon>
        <taxon>lamiids</taxon>
        <taxon>Lamiales</taxon>
        <taxon>Orobanchaceae</taxon>
        <taxon>Buchnereae</taxon>
        <taxon>Striga</taxon>
    </lineage>
</organism>
<evidence type="ECO:0000256" key="4">
    <source>
        <dbReference type="ARBA" id="ARBA00022989"/>
    </source>
</evidence>
<evidence type="ECO:0000313" key="11">
    <source>
        <dbReference type="Proteomes" id="UP000325081"/>
    </source>
</evidence>
<dbReference type="GO" id="GO:0016020">
    <property type="term" value="C:membrane"/>
    <property type="evidence" value="ECO:0007669"/>
    <property type="project" value="UniProtKB-SubCell"/>
</dbReference>
<reference evidence="11" key="1">
    <citation type="journal article" date="2019" name="Curr. Biol.">
        <title>Genome Sequence of Striga asiatica Provides Insight into the Evolution of Plant Parasitism.</title>
        <authorList>
            <person name="Yoshida S."/>
            <person name="Kim S."/>
            <person name="Wafula E.K."/>
            <person name="Tanskanen J."/>
            <person name="Kim Y.M."/>
            <person name="Honaas L."/>
            <person name="Yang Z."/>
            <person name="Spallek T."/>
            <person name="Conn C.E."/>
            <person name="Ichihashi Y."/>
            <person name="Cheong K."/>
            <person name="Cui S."/>
            <person name="Der J.P."/>
            <person name="Gundlach H."/>
            <person name="Jiao Y."/>
            <person name="Hori C."/>
            <person name="Ishida J.K."/>
            <person name="Kasahara H."/>
            <person name="Kiba T."/>
            <person name="Kim M.S."/>
            <person name="Koo N."/>
            <person name="Laohavisit A."/>
            <person name="Lee Y.H."/>
            <person name="Lumba S."/>
            <person name="McCourt P."/>
            <person name="Mortimer J.C."/>
            <person name="Mutuku J.M."/>
            <person name="Nomura T."/>
            <person name="Sasaki-Sekimoto Y."/>
            <person name="Seto Y."/>
            <person name="Wang Y."/>
            <person name="Wakatake T."/>
            <person name="Sakakibara H."/>
            <person name="Demura T."/>
            <person name="Yamaguchi S."/>
            <person name="Yoneyama K."/>
            <person name="Manabe R.I."/>
            <person name="Nelson D.C."/>
            <person name="Schulman A.H."/>
            <person name="Timko M.P."/>
            <person name="dePamphilis C.W."/>
            <person name="Choi D."/>
            <person name="Shirasu K."/>
        </authorList>
    </citation>
    <scope>NUCLEOTIDE SEQUENCE [LARGE SCALE GENOMIC DNA]</scope>
    <source>
        <strain evidence="11">cv. UVA1</strain>
    </source>
</reference>
<dbReference type="OrthoDB" id="1372046at2759"/>
<comment type="subcellular location">
    <subcellularLocation>
        <location evidence="1">Membrane</location>
        <topology evidence="1">Single-pass membrane protein</topology>
    </subcellularLocation>
</comment>
<dbReference type="PRINTS" id="PR00463">
    <property type="entry name" value="EP450I"/>
</dbReference>